<proteinExistence type="inferred from homology"/>
<feature type="compositionally biased region" description="Low complexity" evidence="4">
    <location>
        <begin position="9"/>
        <end position="19"/>
    </location>
</feature>
<gene>
    <name evidence="6" type="ORF">ACFQPE_15955</name>
</gene>
<dbReference type="InterPro" id="IPR024607">
    <property type="entry name" value="Sulfatase_CS"/>
</dbReference>
<evidence type="ECO:0000256" key="1">
    <source>
        <dbReference type="ARBA" id="ARBA00008779"/>
    </source>
</evidence>
<feature type="domain" description="Sulfatase N-terminal" evidence="5">
    <location>
        <begin position="90"/>
        <end position="443"/>
    </location>
</feature>
<organism evidence="6 7">
    <name type="scientific">Halomarina halobia</name>
    <dbReference type="NCBI Taxonomy" id="3033386"/>
    <lineage>
        <taxon>Archaea</taxon>
        <taxon>Methanobacteriati</taxon>
        <taxon>Methanobacteriota</taxon>
        <taxon>Stenosarchaea group</taxon>
        <taxon>Halobacteria</taxon>
        <taxon>Halobacteriales</taxon>
        <taxon>Natronomonadaceae</taxon>
        <taxon>Halomarina</taxon>
    </lineage>
</organism>
<dbReference type="RefSeq" id="WP_276305933.1">
    <property type="nucleotide sequence ID" value="NZ_CP119993.1"/>
</dbReference>
<keyword evidence="3" id="KW-0378">Hydrolase</keyword>
<evidence type="ECO:0000259" key="5">
    <source>
        <dbReference type="Pfam" id="PF00884"/>
    </source>
</evidence>
<dbReference type="GeneID" id="79317551"/>
<dbReference type="AlphaFoldDB" id="A0ABD6AD49"/>
<dbReference type="Pfam" id="PF00884">
    <property type="entry name" value="Sulfatase"/>
    <property type="match status" value="1"/>
</dbReference>
<dbReference type="CDD" id="cd16033">
    <property type="entry name" value="sulfatase_like"/>
    <property type="match status" value="1"/>
</dbReference>
<dbReference type="Proteomes" id="UP001596547">
    <property type="component" value="Unassembled WGS sequence"/>
</dbReference>
<dbReference type="GO" id="GO:0016787">
    <property type="term" value="F:hydrolase activity"/>
    <property type="evidence" value="ECO:0007669"/>
    <property type="project" value="UniProtKB-KW"/>
</dbReference>
<protein>
    <submittedName>
        <fullName evidence="6">Sulfatase-like hydrolase/transferase</fullName>
    </submittedName>
</protein>
<evidence type="ECO:0000256" key="2">
    <source>
        <dbReference type="ARBA" id="ARBA00022723"/>
    </source>
</evidence>
<dbReference type="EMBL" id="JBHTBF010000003">
    <property type="protein sequence ID" value="MFC7318276.1"/>
    <property type="molecule type" value="Genomic_DNA"/>
</dbReference>
<feature type="compositionally biased region" description="Low complexity" evidence="4">
    <location>
        <begin position="42"/>
        <end position="51"/>
    </location>
</feature>
<name>A0ABD6AD49_9EURY</name>
<evidence type="ECO:0000256" key="4">
    <source>
        <dbReference type="SAM" id="MobiDB-lite"/>
    </source>
</evidence>
<reference evidence="6 7" key="1">
    <citation type="journal article" date="2019" name="Int. J. Syst. Evol. Microbiol.">
        <title>The Global Catalogue of Microorganisms (GCM) 10K type strain sequencing project: providing services to taxonomists for standard genome sequencing and annotation.</title>
        <authorList>
            <consortium name="The Broad Institute Genomics Platform"/>
            <consortium name="The Broad Institute Genome Sequencing Center for Infectious Disease"/>
            <person name="Wu L."/>
            <person name="Ma J."/>
        </authorList>
    </citation>
    <scope>NUCLEOTIDE SEQUENCE [LARGE SCALE GENOMIC DNA]</scope>
    <source>
        <strain evidence="6 7">PSR21</strain>
    </source>
</reference>
<dbReference type="GO" id="GO:0046872">
    <property type="term" value="F:metal ion binding"/>
    <property type="evidence" value="ECO:0007669"/>
    <property type="project" value="UniProtKB-KW"/>
</dbReference>
<feature type="region of interest" description="Disordered" evidence="4">
    <location>
        <begin position="1"/>
        <end position="56"/>
    </location>
</feature>
<dbReference type="PROSITE" id="PS00523">
    <property type="entry name" value="SULFATASE_1"/>
    <property type="match status" value="1"/>
</dbReference>
<dbReference type="Gene3D" id="3.40.720.10">
    <property type="entry name" value="Alkaline Phosphatase, subunit A"/>
    <property type="match status" value="1"/>
</dbReference>
<dbReference type="InterPro" id="IPR017850">
    <property type="entry name" value="Alkaline_phosphatase_core_sf"/>
</dbReference>
<sequence>MRRCKRSSSRPWPTSTPQSGSTNGSVSNRRPTLPDAFDSVDAPFSRPSLPRAARRPFDPGVITRYTVLSWCSTPSWDCMPPTNTDGTPDNILCIVTDQQRQDSIGAYGNEFVGTPNLDRLAAEGTRFDRGYTPTAICSPARASIVTGVSPTTHGITRNLRGETTIDEDFPCYPQLLRDAGYNVGLDGKWHAGKTPGAFGFDGEHYPGFMHPMHHDDYEVYLDEHGFERYSEDVIDQYPSADAEYAIGGIDTRPVEASFTYFIAERAIERIESYADDYPERPFYIGTHFFGPHRPYFIPKEYFEMYDPDDVHLPESAVKECFENKPRVQRHRYEKTDLRNLSVEQWRKIIALYHGYVTFIDDQIGRILDTLEREGLADDTAVLFTTDHGSFVTAHKNLDKGPLMYEDIYNIPMIGRNLGIDEDVTDEFTSLLNLAPTFLDLAGVDIPGVYEGRSLLDIGRGVDDWRDHVVAEFHGLNYPYEQRMLRTDRYKFVLNAGDVSELYDLEADPHELTNRVADPDYADTREHLESRLGEILRDREDPELPEDEWLYPALSPMYFPRVDEDE</sequence>
<accession>A0ABD6AD49</accession>
<keyword evidence="7" id="KW-1185">Reference proteome</keyword>
<comment type="similarity">
    <text evidence="1">Belongs to the sulfatase family.</text>
</comment>
<evidence type="ECO:0000256" key="3">
    <source>
        <dbReference type="ARBA" id="ARBA00022801"/>
    </source>
</evidence>
<feature type="compositionally biased region" description="Polar residues" evidence="4">
    <location>
        <begin position="20"/>
        <end position="30"/>
    </location>
</feature>
<evidence type="ECO:0000313" key="7">
    <source>
        <dbReference type="Proteomes" id="UP001596547"/>
    </source>
</evidence>
<evidence type="ECO:0000313" key="6">
    <source>
        <dbReference type="EMBL" id="MFC7318276.1"/>
    </source>
</evidence>
<dbReference type="PANTHER" id="PTHR45953">
    <property type="entry name" value="IDURONATE 2-SULFATASE"/>
    <property type="match status" value="1"/>
</dbReference>
<comment type="caution">
    <text evidence="6">The sequence shown here is derived from an EMBL/GenBank/DDBJ whole genome shotgun (WGS) entry which is preliminary data.</text>
</comment>
<keyword evidence="2" id="KW-0479">Metal-binding</keyword>
<dbReference type="PANTHER" id="PTHR45953:SF1">
    <property type="entry name" value="IDURONATE 2-SULFATASE"/>
    <property type="match status" value="1"/>
</dbReference>
<dbReference type="InterPro" id="IPR000917">
    <property type="entry name" value="Sulfatase_N"/>
</dbReference>
<dbReference type="SUPFAM" id="SSF53649">
    <property type="entry name" value="Alkaline phosphatase-like"/>
    <property type="match status" value="1"/>
</dbReference>